<keyword evidence="3" id="KW-1185">Reference proteome</keyword>
<evidence type="ECO:0000313" key="2">
    <source>
        <dbReference type="EMBL" id="QLH77394.1"/>
    </source>
</evidence>
<dbReference type="InterPro" id="IPR055768">
    <property type="entry name" value="DUF7344"/>
</dbReference>
<dbReference type="Proteomes" id="UP000509667">
    <property type="component" value="Chromosome"/>
</dbReference>
<dbReference type="Pfam" id="PF24035">
    <property type="entry name" value="DUF7344"/>
    <property type="match status" value="1"/>
</dbReference>
<gene>
    <name evidence="2" type="ORF">HZS55_08845</name>
</gene>
<dbReference type="Gene3D" id="1.10.10.10">
    <property type="entry name" value="Winged helix-like DNA-binding domain superfamily/Winged helix DNA-binding domain"/>
    <property type="match status" value="1"/>
</dbReference>
<dbReference type="EMBL" id="CP058910">
    <property type="protein sequence ID" value="QLH77394.1"/>
    <property type="molecule type" value="Genomic_DNA"/>
</dbReference>
<dbReference type="AlphaFoldDB" id="A0A7D5TNL4"/>
<accession>A0A7D5TNL4</accession>
<reference evidence="2 3" key="1">
    <citation type="submission" date="2020-07" db="EMBL/GenBank/DDBJ databases">
        <title>Halosimplex pelagicum sp. nov. and Halosimplex rubrum sp. nov., isolated from salted brown alga Laminaria, and emended description of the genus Halosimplex.</title>
        <authorList>
            <person name="Cui H."/>
        </authorList>
    </citation>
    <scope>NUCLEOTIDE SEQUENCE [LARGE SCALE GENOMIC DNA]</scope>
    <source>
        <strain evidence="2 3">R27</strain>
    </source>
</reference>
<proteinExistence type="predicted"/>
<sequence length="133" mass="13804">MRNDDGGDASRLFGALADRNRRVVLYYLREHESASLETFADLVTGWTEAGPGPDRSVAHDDVRIGLHHVHLPALDAAGLLEYDPDGGRVALAELSAAEAAVLDAAMRADATDAAVDLERLLAAAGGAGADDGG</sequence>
<evidence type="ECO:0000313" key="3">
    <source>
        <dbReference type="Proteomes" id="UP000509667"/>
    </source>
</evidence>
<dbReference type="OrthoDB" id="21363at2157"/>
<protein>
    <submittedName>
        <fullName evidence="2">Transcriptional regulator</fullName>
    </submittedName>
</protein>
<organism evidence="2 3">
    <name type="scientific">Halosimplex rubrum</name>
    <dbReference type="NCBI Taxonomy" id="869889"/>
    <lineage>
        <taxon>Archaea</taxon>
        <taxon>Methanobacteriati</taxon>
        <taxon>Methanobacteriota</taxon>
        <taxon>Stenosarchaea group</taxon>
        <taxon>Halobacteria</taxon>
        <taxon>Halobacteriales</taxon>
        <taxon>Haloarculaceae</taxon>
        <taxon>Halosimplex</taxon>
    </lineage>
</organism>
<name>A0A7D5TNL4_9EURY</name>
<dbReference type="RefSeq" id="WP_179911322.1">
    <property type="nucleotide sequence ID" value="NZ_CP058910.1"/>
</dbReference>
<dbReference type="InterPro" id="IPR036388">
    <property type="entry name" value="WH-like_DNA-bd_sf"/>
</dbReference>
<evidence type="ECO:0000259" key="1">
    <source>
        <dbReference type="Pfam" id="PF24035"/>
    </source>
</evidence>
<dbReference type="GeneID" id="56077966"/>
<feature type="domain" description="DUF7344" evidence="1">
    <location>
        <begin position="13"/>
        <end position="89"/>
    </location>
</feature>
<dbReference type="KEGG" id="hrr:HZS55_08845"/>